<dbReference type="EMBL" id="ML996689">
    <property type="protein sequence ID" value="KAF2403780.1"/>
    <property type="molecule type" value="Genomic_DNA"/>
</dbReference>
<reference evidence="2" key="1">
    <citation type="journal article" date="2020" name="Stud. Mycol.">
        <title>101 Dothideomycetes genomes: a test case for predicting lifestyles and emergence of pathogens.</title>
        <authorList>
            <person name="Haridas S."/>
            <person name="Albert R."/>
            <person name="Binder M."/>
            <person name="Bloem J."/>
            <person name="Labutti K."/>
            <person name="Salamov A."/>
            <person name="Andreopoulos B."/>
            <person name="Baker S."/>
            <person name="Barry K."/>
            <person name="Bills G."/>
            <person name="Bluhm B."/>
            <person name="Cannon C."/>
            <person name="Castanera R."/>
            <person name="Culley D."/>
            <person name="Daum C."/>
            <person name="Ezra D."/>
            <person name="Gonzalez J."/>
            <person name="Henrissat B."/>
            <person name="Kuo A."/>
            <person name="Liang C."/>
            <person name="Lipzen A."/>
            <person name="Lutzoni F."/>
            <person name="Magnuson J."/>
            <person name="Mondo S."/>
            <person name="Nolan M."/>
            <person name="Ohm R."/>
            <person name="Pangilinan J."/>
            <person name="Park H.-J."/>
            <person name="Ramirez L."/>
            <person name="Alfaro M."/>
            <person name="Sun H."/>
            <person name="Tritt A."/>
            <person name="Yoshinaga Y."/>
            <person name="Zwiers L.-H."/>
            <person name="Turgeon B."/>
            <person name="Goodwin S."/>
            <person name="Spatafora J."/>
            <person name="Crous P."/>
            <person name="Grigoriev I."/>
        </authorList>
    </citation>
    <scope>NUCLEOTIDE SEQUENCE</scope>
    <source>
        <strain evidence="2">CBS 262.69</strain>
    </source>
</reference>
<accession>A0A6G1I672</accession>
<protein>
    <submittedName>
        <fullName evidence="2">Uncharacterized protein</fullName>
    </submittedName>
</protein>
<feature type="region of interest" description="Disordered" evidence="1">
    <location>
        <begin position="376"/>
        <end position="404"/>
    </location>
</feature>
<keyword evidence="3" id="KW-1185">Reference proteome</keyword>
<evidence type="ECO:0000256" key="1">
    <source>
        <dbReference type="SAM" id="MobiDB-lite"/>
    </source>
</evidence>
<name>A0A6G1I672_9PEZI</name>
<proteinExistence type="predicted"/>
<dbReference type="Proteomes" id="UP000799640">
    <property type="component" value="Unassembled WGS sequence"/>
</dbReference>
<sequence>MSQTSQLYPFTAIEPAAEDMPRFTRCNDILARLVANGMIRKPHPARIAWGNPVILSFCLPPVTPRELGDTPEIYATPVKPRQYHNSKFDYPDHLRADHIAEFLYYDYLKASESFEFELRESVSGKTGDSINGGADKNMENAGIVCTRSLRMITKSTLLSTAYTTGHCGGDDVFSPPVFSPTTPSTGISSSSPAVPTHERDDADVISMNDSDCATNNTIRLSHLSNGASDDLYTNDFPDYRRPEMFRPHISFADSMDADHYGIVNSQTIPRKPIPASSPIPDEELEKARALALATLTSADSSNASTDCVHGCCGKRCLDEWYFESQWDEYEYSRRHEFLDDSVIYLYHEPPVSRFRAVGTAVSSAGKKAKKAFKNIAKKAGSGKKSSDGKKTSAGKRKCGLSARN</sequence>
<evidence type="ECO:0000313" key="3">
    <source>
        <dbReference type="Proteomes" id="UP000799640"/>
    </source>
</evidence>
<gene>
    <name evidence="2" type="ORF">EJ06DRAFT_554016</name>
</gene>
<dbReference type="AlphaFoldDB" id="A0A6G1I672"/>
<organism evidence="2 3">
    <name type="scientific">Trichodelitschia bisporula</name>
    <dbReference type="NCBI Taxonomy" id="703511"/>
    <lineage>
        <taxon>Eukaryota</taxon>
        <taxon>Fungi</taxon>
        <taxon>Dikarya</taxon>
        <taxon>Ascomycota</taxon>
        <taxon>Pezizomycotina</taxon>
        <taxon>Dothideomycetes</taxon>
        <taxon>Dothideomycetes incertae sedis</taxon>
        <taxon>Phaeotrichales</taxon>
        <taxon>Phaeotrichaceae</taxon>
        <taxon>Trichodelitschia</taxon>
    </lineage>
</organism>
<evidence type="ECO:0000313" key="2">
    <source>
        <dbReference type="EMBL" id="KAF2403780.1"/>
    </source>
</evidence>